<dbReference type="AlphaFoldDB" id="W2S3I8"/>
<organism evidence="4 5">
    <name type="scientific">Cyphellophora europaea (strain CBS 101466)</name>
    <name type="common">Phialophora europaea</name>
    <dbReference type="NCBI Taxonomy" id="1220924"/>
    <lineage>
        <taxon>Eukaryota</taxon>
        <taxon>Fungi</taxon>
        <taxon>Dikarya</taxon>
        <taxon>Ascomycota</taxon>
        <taxon>Pezizomycotina</taxon>
        <taxon>Eurotiomycetes</taxon>
        <taxon>Chaetothyriomycetidae</taxon>
        <taxon>Chaetothyriales</taxon>
        <taxon>Cyphellophoraceae</taxon>
        <taxon>Cyphellophora</taxon>
    </lineage>
</organism>
<dbReference type="GeneID" id="19969750"/>
<feature type="compositionally biased region" description="Low complexity" evidence="2">
    <location>
        <begin position="167"/>
        <end position="196"/>
    </location>
</feature>
<evidence type="ECO:0000313" key="5">
    <source>
        <dbReference type="Proteomes" id="UP000030752"/>
    </source>
</evidence>
<dbReference type="EMBL" id="KB822718">
    <property type="protein sequence ID" value="ETN43252.1"/>
    <property type="molecule type" value="Genomic_DNA"/>
</dbReference>
<dbReference type="eggNOG" id="ENOG502SMBT">
    <property type="taxonomic scope" value="Eukaryota"/>
</dbReference>
<keyword evidence="3" id="KW-1133">Transmembrane helix</keyword>
<dbReference type="VEuPathDB" id="FungiDB:HMPREF1541_02411"/>
<accession>W2S3I8</accession>
<feature type="region of interest" description="Disordered" evidence="2">
    <location>
        <begin position="129"/>
        <end position="234"/>
    </location>
</feature>
<keyword evidence="5" id="KW-1185">Reference proteome</keyword>
<feature type="region of interest" description="Disordered" evidence="2">
    <location>
        <begin position="418"/>
        <end position="460"/>
    </location>
</feature>
<sequence>MPPGLEAELLKLDLLKAHAADIEKEIKAVQASIMSIWKAQFSTCDTIRCYVKTAWKKAPTLAHLLATHVSHHTHINSDFFKNETHMNCTAEVKKVVEQHENQALLVDFSEDAETTEEADDDAVQAVEVETEVETTEVETTEEASEVKDKEDQQEEQGGNGRPQWHHGPPGNGRRPPWARPGGRPPWAGGRPPWARPNSRRPWAGGRPPWATEENHTPAASPPSDSAHPHSQSHFQPFALTPQDQFKIAFFIAAALIIGVGALTFGCCICIRRKCIFLRDPRRKADCAARREERRTRALYRKAACKYRVRTFFQRFRRPFASSDYEEKRELILNQESESADVVRPQINGLRNTHLLVREMMRAEEGSSSFQHQRTEGRAPAELEAAERASIRSETLPAYSLPPPSYANDLGSDFSVVDGFTGYTPSVTDGTPDDTTQSSVVDCSPRLSFDTQRTETTRSRE</sequence>
<proteinExistence type="predicted"/>
<feature type="compositionally biased region" description="Low complexity" evidence="2">
    <location>
        <begin position="216"/>
        <end position="233"/>
    </location>
</feature>
<dbReference type="OrthoDB" id="4225201at2759"/>
<reference evidence="4 5" key="1">
    <citation type="submission" date="2013-03" db="EMBL/GenBank/DDBJ databases">
        <title>The Genome Sequence of Phialophora europaea CBS 101466.</title>
        <authorList>
            <consortium name="The Broad Institute Genomics Platform"/>
            <person name="Cuomo C."/>
            <person name="de Hoog S."/>
            <person name="Gorbushina A."/>
            <person name="Walker B."/>
            <person name="Young S.K."/>
            <person name="Zeng Q."/>
            <person name="Gargeya S."/>
            <person name="Fitzgerald M."/>
            <person name="Haas B."/>
            <person name="Abouelleil A."/>
            <person name="Allen A.W."/>
            <person name="Alvarado L."/>
            <person name="Arachchi H.M."/>
            <person name="Berlin A.M."/>
            <person name="Chapman S.B."/>
            <person name="Gainer-Dewar J."/>
            <person name="Goldberg J."/>
            <person name="Griggs A."/>
            <person name="Gujja S."/>
            <person name="Hansen M."/>
            <person name="Howarth C."/>
            <person name="Imamovic A."/>
            <person name="Ireland A."/>
            <person name="Larimer J."/>
            <person name="McCowan C."/>
            <person name="Murphy C."/>
            <person name="Pearson M."/>
            <person name="Poon T.W."/>
            <person name="Priest M."/>
            <person name="Roberts A."/>
            <person name="Saif S."/>
            <person name="Shea T."/>
            <person name="Sisk P."/>
            <person name="Sykes S."/>
            <person name="Wortman J."/>
            <person name="Nusbaum C."/>
            <person name="Birren B."/>
        </authorList>
    </citation>
    <scope>NUCLEOTIDE SEQUENCE [LARGE SCALE GENOMIC DNA]</scope>
    <source>
        <strain evidence="4 5">CBS 101466</strain>
    </source>
</reference>
<evidence type="ECO:0000313" key="4">
    <source>
        <dbReference type="EMBL" id="ETN43252.1"/>
    </source>
</evidence>
<feature type="coiled-coil region" evidence="1">
    <location>
        <begin position="5"/>
        <end position="32"/>
    </location>
</feature>
<evidence type="ECO:0000256" key="1">
    <source>
        <dbReference type="SAM" id="Coils"/>
    </source>
</evidence>
<dbReference type="RefSeq" id="XP_008714988.1">
    <property type="nucleotide sequence ID" value="XM_008716766.1"/>
</dbReference>
<feature type="transmembrane region" description="Helical" evidence="3">
    <location>
        <begin position="247"/>
        <end position="270"/>
    </location>
</feature>
<name>W2S3I8_CYPE1</name>
<dbReference type="HOGENOM" id="CLU_029714_0_0_1"/>
<dbReference type="InParanoid" id="W2S3I8"/>
<keyword evidence="3" id="KW-0812">Transmembrane</keyword>
<feature type="compositionally biased region" description="Basic and acidic residues" evidence="2">
    <location>
        <begin position="451"/>
        <end position="460"/>
    </location>
</feature>
<feature type="compositionally biased region" description="Acidic residues" evidence="2">
    <location>
        <begin position="129"/>
        <end position="143"/>
    </location>
</feature>
<feature type="compositionally biased region" description="Polar residues" evidence="2">
    <location>
        <begin position="422"/>
        <end position="440"/>
    </location>
</feature>
<dbReference type="Proteomes" id="UP000030752">
    <property type="component" value="Unassembled WGS sequence"/>
</dbReference>
<evidence type="ECO:0000256" key="3">
    <source>
        <dbReference type="SAM" id="Phobius"/>
    </source>
</evidence>
<dbReference type="STRING" id="1220924.W2S3I8"/>
<gene>
    <name evidence="4" type="ORF">HMPREF1541_02411</name>
</gene>
<keyword evidence="3" id="KW-0472">Membrane</keyword>
<keyword evidence="1" id="KW-0175">Coiled coil</keyword>
<protein>
    <submittedName>
        <fullName evidence="4">Uncharacterized protein</fullName>
    </submittedName>
</protein>
<evidence type="ECO:0000256" key="2">
    <source>
        <dbReference type="SAM" id="MobiDB-lite"/>
    </source>
</evidence>